<dbReference type="PANTHER" id="PTHR21240:SF28">
    <property type="entry name" value="ISO-OROTATE DECARBOXYLASE (EUROFUNG)"/>
    <property type="match status" value="1"/>
</dbReference>
<name>A0ABV2TAG8_9BACT</name>
<feature type="domain" description="Amidohydrolase-related" evidence="2">
    <location>
        <begin position="26"/>
        <end position="326"/>
    </location>
</feature>
<reference evidence="3 4" key="1">
    <citation type="submission" date="2024-06" db="EMBL/GenBank/DDBJ databases">
        <title>Chitinophaga defluvii sp. nov., isolated from municipal sewage.</title>
        <authorList>
            <person name="Zhang L."/>
        </authorList>
    </citation>
    <scope>NUCLEOTIDE SEQUENCE [LARGE SCALE GENOMIC DNA]</scope>
    <source>
        <strain evidence="3 4">H8</strain>
    </source>
</reference>
<dbReference type="SUPFAM" id="SSF51556">
    <property type="entry name" value="Metallo-dependent hydrolases"/>
    <property type="match status" value="1"/>
</dbReference>
<keyword evidence="4" id="KW-1185">Reference proteome</keyword>
<evidence type="ECO:0000313" key="3">
    <source>
        <dbReference type="EMBL" id="MET6999139.1"/>
    </source>
</evidence>
<evidence type="ECO:0000259" key="2">
    <source>
        <dbReference type="Pfam" id="PF04909"/>
    </source>
</evidence>
<dbReference type="RefSeq" id="WP_354661707.1">
    <property type="nucleotide sequence ID" value="NZ_JBEXAC010000002.1"/>
</dbReference>
<accession>A0ABV2TAG8</accession>
<dbReference type="Pfam" id="PF04909">
    <property type="entry name" value="Amidohydro_2"/>
    <property type="match status" value="1"/>
</dbReference>
<dbReference type="Proteomes" id="UP001549749">
    <property type="component" value="Unassembled WGS sequence"/>
</dbReference>
<comment type="caution">
    <text evidence="3">The sequence shown here is derived from an EMBL/GenBank/DDBJ whole genome shotgun (WGS) entry which is preliminary data.</text>
</comment>
<proteinExistence type="predicted"/>
<protein>
    <submittedName>
        <fullName evidence="3">Amidohydrolase family protein</fullName>
    </submittedName>
</protein>
<evidence type="ECO:0000256" key="1">
    <source>
        <dbReference type="ARBA" id="ARBA00023239"/>
    </source>
</evidence>
<dbReference type="EMBL" id="JBEXAC010000002">
    <property type="protein sequence ID" value="MET6999139.1"/>
    <property type="molecule type" value="Genomic_DNA"/>
</dbReference>
<sequence length="336" mass="37740">MRLFTGLLLLVSLSLWGQSKKALPVIDMHLHALPANWEGPPPVGMCAPFEHWSVHDPRESGMNYVINTLTKNLYCNGTGFMSPSTDDSVMTETLKVMRQYNVYGVTSGFTYDIVQKWYNYDSSRIIPGMAFATGMKLPVDTLRKWFSSGKIKVFGEISTQYEGITLSDSIMEPYLAMAEELDIPVSVHVGPGPPGIAYANSPGYRARLHSALVIEEALIRHPKLRVIVAHAGWPMIDDMLAVLYTHPQVYVDLGIICYGFPKKEFYGYLQRLVDAGFGKRICFGTDQMIWPQTIAAGIATIQQASFLSAAQKRDILYNNAARFLRLSEQDQQEHYR</sequence>
<dbReference type="PANTHER" id="PTHR21240">
    <property type="entry name" value="2-AMINO-3-CARBOXYLMUCONATE-6-SEMIALDEHYDE DECARBOXYLASE"/>
    <property type="match status" value="1"/>
</dbReference>
<gene>
    <name evidence="3" type="ORF">ABR189_17255</name>
</gene>
<organism evidence="3 4">
    <name type="scientific">Chitinophaga defluvii</name>
    <dbReference type="NCBI Taxonomy" id="3163343"/>
    <lineage>
        <taxon>Bacteria</taxon>
        <taxon>Pseudomonadati</taxon>
        <taxon>Bacteroidota</taxon>
        <taxon>Chitinophagia</taxon>
        <taxon>Chitinophagales</taxon>
        <taxon>Chitinophagaceae</taxon>
        <taxon>Chitinophaga</taxon>
    </lineage>
</organism>
<dbReference type="InterPro" id="IPR006680">
    <property type="entry name" value="Amidohydro-rel"/>
</dbReference>
<evidence type="ECO:0000313" key="4">
    <source>
        <dbReference type="Proteomes" id="UP001549749"/>
    </source>
</evidence>
<keyword evidence="1" id="KW-0456">Lyase</keyword>
<dbReference type="InterPro" id="IPR032466">
    <property type="entry name" value="Metal_Hydrolase"/>
</dbReference>
<dbReference type="InterPro" id="IPR032465">
    <property type="entry name" value="ACMSD"/>
</dbReference>
<dbReference type="Gene3D" id="3.20.20.140">
    <property type="entry name" value="Metal-dependent hydrolases"/>
    <property type="match status" value="1"/>
</dbReference>